<dbReference type="EMBL" id="MRZV01000047">
    <property type="protein sequence ID" value="PIK60778.1"/>
    <property type="molecule type" value="Genomic_DNA"/>
</dbReference>
<keyword evidence="3" id="KW-1185">Reference proteome</keyword>
<protein>
    <submittedName>
        <fullName evidence="2">Uncharacterized protein</fullName>
    </submittedName>
</protein>
<feature type="region of interest" description="Disordered" evidence="1">
    <location>
        <begin position="1"/>
        <end position="23"/>
    </location>
</feature>
<evidence type="ECO:0000256" key="1">
    <source>
        <dbReference type="SAM" id="MobiDB-lite"/>
    </source>
</evidence>
<feature type="region of interest" description="Disordered" evidence="1">
    <location>
        <begin position="111"/>
        <end position="133"/>
    </location>
</feature>
<dbReference type="AlphaFoldDB" id="A0A2G8LKJ1"/>
<evidence type="ECO:0000313" key="2">
    <source>
        <dbReference type="EMBL" id="PIK60778.1"/>
    </source>
</evidence>
<proteinExistence type="predicted"/>
<name>A0A2G8LKJ1_STIJA</name>
<organism evidence="2 3">
    <name type="scientific">Stichopus japonicus</name>
    <name type="common">Sea cucumber</name>
    <dbReference type="NCBI Taxonomy" id="307972"/>
    <lineage>
        <taxon>Eukaryota</taxon>
        <taxon>Metazoa</taxon>
        <taxon>Echinodermata</taxon>
        <taxon>Eleutherozoa</taxon>
        <taxon>Echinozoa</taxon>
        <taxon>Holothuroidea</taxon>
        <taxon>Aspidochirotacea</taxon>
        <taxon>Aspidochirotida</taxon>
        <taxon>Stichopodidae</taxon>
        <taxon>Apostichopus</taxon>
    </lineage>
</organism>
<accession>A0A2G8LKJ1</accession>
<reference evidence="2 3" key="1">
    <citation type="journal article" date="2017" name="PLoS Biol.">
        <title>The sea cucumber genome provides insights into morphological evolution and visceral regeneration.</title>
        <authorList>
            <person name="Zhang X."/>
            <person name="Sun L."/>
            <person name="Yuan J."/>
            <person name="Sun Y."/>
            <person name="Gao Y."/>
            <person name="Zhang L."/>
            <person name="Li S."/>
            <person name="Dai H."/>
            <person name="Hamel J.F."/>
            <person name="Liu C."/>
            <person name="Yu Y."/>
            <person name="Liu S."/>
            <person name="Lin W."/>
            <person name="Guo K."/>
            <person name="Jin S."/>
            <person name="Xu P."/>
            <person name="Storey K.B."/>
            <person name="Huan P."/>
            <person name="Zhang T."/>
            <person name="Zhou Y."/>
            <person name="Zhang J."/>
            <person name="Lin C."/>
            <person name="Li X."/>
            <person name="Xing L."/>
            <person name="Huo D."/>
            <person name="Sun M."/>
            <person name="Wang L."/>
            <person name="Mercier A."/>
            <person name="Li F."/>
            <person name="Yang H."/>
            <person name="Xiang J."/>
        </authorList>
    </citation>
    <scope>NUCLEOTIDE SEQUENCE [LARGE SCALE GENOMIC DNA]</scope>
    <source>
        <strain evidence="2">Shaxun</strain>
        <tissue evidence="2">Muscle</tissue>
    </source>
</reference>
<gene>
    <name evidence="2" type="ORF">BSL78_02258</name>
</gene>
<feature type="compositionally biased region" description="Low complexity" evidence="1">
    <location>
        <begin position="1"/>
        <end position="16"/>
    </location>
</feature>
<feature type="compositionally biased region" description="Basic and acidic residues" evidence="1">
    <location>
        <begin position="111"/>
        <end position="126"/>
    </location>
</feature>
<dbReference type="Proteomes" id="UP000230750">
    <property type="component" value="Unassembled WGS sequence"/>
</dbReference>
<sequence>MKATTTAEEVVNNTENQSRKPRRYRIGVTPALPQQLQWQVPVVYKKNLNNTKKFRNKQKVDGDYVGEEKRLCNKIEDEIKKSLKIFESKDTNATANQSKKENTDVTIAANHNKEQQFGEQREEATNKKRSRRLARRKRQKWAVGCWLNEVYWIYFDNVFYSPGKKEGCKDFKGSRNNCRHENELKCPTEVETTTYQKVATDTSLKLTNDVETTKWLTSKPSWRALPRLKRLPTKWLTPSPS</sequence>
<comment type="caution">
    <text evidence="2">The sequence shown here is derived from an EMBL/GenBank/DDBJ whole genome shotgun (WGS) entry which is preliminary data.</text>
</comment>
<evidence type="ECO:0000313" key="3">
    <source>
        <dbReference type="Proteomes" id="UP000230750"/>
    </source>
</evidence>